<evidence type="ECO:0008006" key="3">
    <source>
        <dbReference type="Google" id="ProtNLM"/>
    </source>
</evidence>
<dbReference type="HOGENOM" id="CLU_1987853_0_0_11"/>
<dbReference type="RefSeq" id="WP_014442796.1">
    <property type="nucleotide sequence ID" value="NC_017093.1"/>
</dbReference>
<dbReference type="PATRIC" id="fig|512565.3.peg.2679"/>
<accession>I0H4G4</accession>
<dbReference type="KEGG" id="ams:AMIS_26810"/>
<organism evidence="1 2">
    <name type="scientific">Actinoplanes missouriensis (strain ATCC 14538 / DSM 43046 / CBS 188.64 / JCM 3121 / NBRC 102363 / NCIMB 12654 / NRRL B-3342 / UNCC 431)</name>
    <dbReference type="NCBI Taxonomy" id="512565"/>
    <lineage>
        <taxon>Bacteria</taxon>
        <taxon>Bacillati</taxon>
        <taxon>Actinomycetota</taxon>
        <taxon>Actinomycetes</taxon>
        <taxon>Micromonosporales</taxon>
        <taxon>Micromonosporaceae</taxon>
        <taxon>Actinoplanes</taxon>
    </lineage>
</organism>
<proteinExistence type="predicted"/>
<evidence type="ECO:0000313" key="1">
    <source>
        <dbReference type="EMBL" id="BAL87901.1"/>
    </source>
</evidence>
<name>I0H4G4_ACTM4</name>
<dbReference type="Gene3D" id="3.30.479.10">
    <property type="entry name" value="6-pyruvoyl tetrahydropterin synthase/QueD"/>
    <property type="match status" value="1"/>
</dbReference>
<reference evidence="1 2" key="1">
    <citation type="submission" date="2012-02" db="EMBL/GenBank/DDBJ databases">
        <title>Complete genome sequence of Actinoplanes missouriensis 431 (= NBRC 102363).</title>
        <authorList>
            <person name="Ohnishi Y."/>
            <person name="Ishikawa J."/>
            <person name="Sekine M."/>
            <person name="Hosoyama A."/>
            <person name="Harada T."/>
            <person name="Narita H."/>
            <person name="Hata T."/>
            <person name="Konno Y."/>
            <person name="Tutikane K."/>
            <person name="Fujita N."/>
            <person name="Horinouchi S."/>
            <person name="Hayakawa M."/>
        </authorList>
    </citation>
    <scope>NUCLEOTIDE SEQUENCE [LARGE SCALE GENOMIC DNA]</scope>
    <source>
        <strain evidence="2">ATCC 14538 / DSM 43046 / CBS 188.64 / JCM 3121 / NBRC 102363 / NCIMB 12654 / NRRL B-3342 / UNCC 431</strain>
    </source>
</reference>
<dbReference type="STRING" id="512565.AMIS_26810"/>
<protein>
    <recommendedName>
        <fullName evidence="3">Queuosine biosynthesis protein QueD</fullName>
    </recommendedName>
</protein>
<gene>
    <name evidence="1" type="ordered locus">AMIS_26810</name>
</gene>
<dbReference type="EMBL" id="AP012319">
    <property type="protein sequence ID" value="BAL87901.1"/>
    <property type="molecule type" value="Genomic_DNA"/>
</dbReference>
<evidence type="ECO:0000313" key="2">
    <source>
        <dbReference type="Proteomes" id="UP000007882"/>
    </source>
</evidence>
<keyword evidence="2" id="KW-1185">Reference proteome</keyword>
<sequence length="147" mass="16205">MECEPMMAGSESGGGTAGFVVQVERRFTAVQGLPSPVRARRGLPLIAPGAGIDVILRIGVAFTEEQLTGRGWFFDTDAAAEIVERYCADLGARPWTELFVFRPTFELVARHLYRQLADRIPQLTFVELRDETFGVTTRYTPAAGARP</sequence>
<dbReference type="AlphaFoldDB" id="I0H4G4"/>
<dbReference type="SUPFAM" id="SSF55620">
    <property type="entry name" value="Tetrahydrobiopterin biosynthesis enzymes-like"/>
    <property type="match status" value="1"/>
</dbReference>
<dbReference type="InterPro" id="IPR038418">
    <property type="entry name" value="6-PTP_synth/QueD_sf"/>
</dbReference>
<dbReference type="Proteomes" id="UP000007882">
    <property type="component" value="Chromosome"/>
</dbReference>